<proteinExistence type="predicted"/>
<comment type="caution">
    <text evidence="1">The sequence shown here is derived from an EMBL/GenBank/DDBJ whole genome shotgun (WGS) entry which is preliminary data.</text>
</comment>
<dbReference type="EMBL" id="JAUKTV010000006">
    <property type="protein sequence ID" value="KAK0736016.1"/>
    <property type="molecule type" value="Genomic_DNA"/>
</dbReference>
<organism evidence="1 2">
    <name type="scientific">Apiosordaria backusii</name>
    <dbReference type="NCBI Taxonomy" id="314023"/>
    <lineage>
        <taxon>Eukaryota</taxon>
        <taxon>Fungi</taxon>
        <taxon>Dikarya</taxon>
        <taxon>Ascomycota</taxon>
        <taxon>Pezizomycotina</taxon>
        <taxon>Sordariomycetes</taxon>
        <taxon>Sordariomycetidae</taxon>
        <taxon>Sordariales</taxon>
        <taxon>Lasiosphaeriaceae</taxon>
        <taxon>Apiosordaria</taxon>
    </lineage>
</organism>
<dbReference type="Proteomes" id="UP001172159">
    <property type="component" value="Unassembled WGS sequence"/>
</dbReference>
<reference evidence="1" key="1">
    <citation type="submission" date="2023-06" db="EMBL/GenBank/DDBJ databases">
        <title>Genome-scale phylogeny and comparative genomics of the fungal order Sordariales.</title>
        <authorList>
            <consortium name="Lawrence Berkeley National Laboratory"/>
            <person name="Hensen N."/>
            <person name="Bonometti L."/>
            <person name="Westerberg I."/>
            <person name="Brannstrom I.O."/>
            <person name="Guillou S."/>
            <person name="Cros-Aarteil S."/>
            <person name="Calhoun S."/>
            <person name="Haridas S."/>
            <person name="Kuo A."/>
            <person name="Mondo S."/>
            <person name="Pangilinan J."/>
            <person name="Riley R."/>
            <person name="Labutti K."/>
            <person name="Andreopoulos B."/>
            <person name="Lipzen A."/>
            <person name="Chen C."/>
            <person name="Yanf M."/>
            <person name="Daum C."/>
            <person name="Ng V."/>
            <person name="Clum A."/>
            <person name="Steindorff A."/>
            <person name="Ohm R."/>
            <person name="Martin F."/>
            <person name="Silar P."/>
            <person name="Natvig D."/>
            <person name="Lalanne C."/>
            <person name="Gautier V."/>
            <person name="Ament-Velasquez S.L."/>
            <person name="Kruys A."/>
            <person name="Hutchinson M.I."/>
            <person name="Powell A.J."/>
            <person name="Barry K."/>
            <person name="Miller A.N."/>
            <person name="Grigoriev I.V."/>
            <person name="Debuchy R."/>
            <person name="Gladieux P."/>
            <person name="Thoren M.H."/>
            <person name="Johannesson H."/>
        </authorList>
    </citation>
    <scope>NUCLEOTIDE SEQUENCE</scope>
    <source>
        <strain evidence="1">CBS 540.89</strain>
    </source>
</reference>
<accession>A0AA40BKX8</accession>
<protein>
    <submittedName>
        <fullName evidence="1">Uncharacterized protein</fullName>
    </submittedName>
</protein>
<keyword evidence="2" id="KW-1185">Reference proteome</keyword>
<name>A0AA40BKX8_9PEZI</name>
<sequence>MLGATGKGQKESGGGGKKKLPVFKCVCFRCDCQKEFEEEGNLCWKCMVVCYWFNHPPRKLKRSRSWPGAAGEL</sequence>
<evidence type="ECO:0000313" key="2">
    <source>
        <dbReference type="Proteomes" id="UP001172159"/>
    </source>
</evidence>
<evidence type="ECO:0000313" key="1">
    <source>
        <dbReference type="EMBL" id="KAK0736016.1"/>
    </source>
</evidence>
<gene>
    <name evidence="1" type="ORF">B0T21DRAFT_288435</name>
</gene>
<dbReference type="AlphaFoldDB" id="A0AA40BKX8"/>